<evidence type="ECO:0000256" key="11">
    <source>
        <dbReference type="PIRSR" id="PIRSR634016-4"/>
    </source>
</evidence>
<dbReference type="Pfam" id="PF17900">
    <property type="entry name" value="Peptidase_M1_N"/>
    <property type="match status" value="1"/>
</dbReference>
<dbReference type="Proteomes" id="UP000000771">
    <property type="component" value="Chromosome"/>
</dbReference>
<feature type="binding site" evidence="10">
    <location>
        <position position="306"/>
    </location>
    <ligand>
        <name>Zn(2+)</name>
        <dbReference type="ChEBI" id="CHEBI:29105"/>
        <note>catalytic</note>
    </ligand>
</feature>
<dbReference type="GO" id="GO:0042277">
    <property type="term" value="F:peptide binding"/>
    <property type="evidence" value="ECO:0007669"/>
    <property type="project" value="TreeGrafter"/>
</dbReference>
<feature type="domain" description="Peptidase M1 membrane alanine aminopeptidase" evidence="13">
    <location>
        <begin position="234"/>
        <end position="450"/>
    </location>
</feature>
<evidence type="ECO:0000256" key="2">
    <source>
        <dbReference type="ARBA" id="ARBA00010136"/>
    </source>
</evidence>
<dbReference type="GO" id="GO:0016285">
    <property type="term" value="F:alanyl aminopeptidase activity"/>
    <property type="evidence" value="ECO:0007669"/>
    <property type="project" value="UniProtKB-EC"/>
</dbReference>
<dbReference type="Pfam" id="PF01433">
    <property type="entry name" value="Peptidase_M1"/>
    <property type="match status" value="1"/>
</dbReference>
<dbReference type="Pfam" id="PF11838">
    <property type="entry name" value="ERAP1_C"/>
    <property type="match status" value="1"/>
</dbReference>
<evidence type="ECO:0000256" key="6">
    <source>
        <dbReference type="ARBA" id="ARBA00022801"/>
    </source>
</evidence>
<proteinExistence type="inferred from homology"/>
<dbReference type="InterPro" id="IPR001930">
    <property type="entry name" value="Peptidase_M1"/>
</dbReference>
<dbReference type="GO" id="GO:0070006">
    <property type="term" value="F:metalloaminopeptidase activity"/>
    <property type="evidence" value="ECO:0007669"/>
    <property type="project" value="TreeGrafter"/>
</dbReference>
<dbReference type="EC" id="3.4.11.-" evidence="12"/>
<evidence type="ECO:0000256" key="1">
    <source>
        <dbReference type="ARBA" id="ARBA00000098"/>
    </source>
</evidence>
<dbReference type="InterPro" id="IPR027268">
    <property type="entry name" value="Peptidase_M4/M1_CTD_sf"/>
</dbReference>
<keyword evidence="3 12" id="KW-0031">Aminopeptidase</keyword>
<dbReference type="PANTHER" id="PTHR11533:SF174">
    <property type="entry name" value="PUROMYCIN-SENSITIVE AMINOPEPTIDASE-RELATED"/>
    <property type="match status" value="1"/>
</dbReference>
<keyword evidence="4 12" id="KW-0645">Protease</keyword>
<dbReference type="GO" id="GO:0005615">
    <property type="term" value="C:extracellular space"/>
    <property type="evidence" value="ECO:0007669"/>
    <property type="project" value="TreeGrafter"/>
</dbReference>
<evidence type="ECO:0000256" key="12">
    <source>
        <dbReference type="RuleBase" id="RU364040"/>
    </source>
</evidence>
<dbReference type="eggNOG" id="COG0308">
    <property type="taxonomic scope" value="Bacteria"/>
</dbReference>
<comment type="similarity">
    <text evidence="2 12">Belongs to the peptidase M1 family.</text>
</comment>
<dbReference type="InterPro" id="IPR045357">
    <property type="entry name" value="Aminopeptidase_N-like_N"/>
</dbReference>
<dbReference type="InterPro" id="IPR050344">
    <property type="entry name" value="Peptidase_M1_aminopeptidases"/>
</dbReference>
<keyword evidence="8 12" id="KW-0482">Metalloprotease</keyword>
<dbReference type="GO" id="GO:0005737">
    <property type="term" value="C:cytoplasm"/>
    <property type="evidence" value="ECO:0007669"/>
    <property type="project" value="TreeGrafter"/>
</dbReference>
<evidence type="ECO:0000256" key="5">
    <source>
        <dbReference type="ARBA" id="ARBA00022723"/>
    </source>
</evidence>
<feature type="site" description="Transition state stabilizer" evidence="11">
    <location>
        <position position="391"/>
    </location>
</feature>
<dbReference type="Gene3D" id="2.60.40.1730">
    <property type="entry name" value="tricorn interacting facor f3 domain"/>
    <property type="match status" value="1"/>
</dbReference>
<dbReference type="CDD" id="cd09601">
    <property type="entry name" value="M1_APN-Q_like"/>
    <property type="match status" value="1"/>
</dbReference>
<sequence>MAPVTEHNPYRLSRVWTPRHYDLTLQVDPDVDPYTGHVRIDGDVHEPTAVLEVHAVDLAISSAIATFAGTRVTLTPRPRSEHGVVELHADAPMPAGPFALDLDFSGALRRDLDGLYLSTYRDADGTTHRIATTQFESTGARKAFPCFDEPDAKATFAVTLEIPSHLEAYSNYPVTERTTIAPGTDRWRFAPTMTMSTYLLAMVIGRFVATEPVFHRDVPIRVVHVPGKEQLTAFALEVAQHALAFFEDYFAIAYPAPKVDLLAIPDFAAGAMENLGAITFRETALLVDRDNAAQVDLERVADVVCHELAHMWFGDLVTMRWWNGIWLNEAFATFMEVTAVDAFRPEWRRWEAFAIGRLAAMGIDALPSTRPIEYTVRAPEDAEDMFDLLTYEKGASILRMASEHLGPEVFRDGVRRYLRAHAYGNAETQDLWAALGEASGTDVGAMMDTWVFQGGHPLVSVDPLPDGVRLAQTPFRLLAADDDPIGAIGSLWHVPIALRSLVDGERRVLLDQPEMSAEVGPAPVVVNAHGEGVFRARYAQQLLAQLAESFGQLETLERFNLIADAWALTQSGAAPLEDFLGLAERLRDERDPNILGIGQAALGLLERIAEPSEITHVRALAASVFGPVLDYFGTEARPTDTPQDRTARAIAYDVLGDIAEDPDVRQHARERFREEMSGIGGPSADLVAAVLGVVARFGDESDFAFMLDRYRHPRNPQDEQRHLFALAEFRQPALGRRVLDLAMSEVRTQDAPFLINRVIANPALQNQAIDFLFARFDEMLARFPLNTIDRMLQSIALVIGPTTYQRAGEIVRFLEEHPIPAGKRVLAQTLERYQVNLRLRARYAGRLTSQLA</sequence>
<dbReference type="InterPro" id="IPR024571">
    <property type="entry name" value="ERAP1-like_C_dom"/>
</dbReference>
<organism evidence="16 17">
    <name type="scientific">Acidimicrobium ferrooxidans (strain DSM 10331 / JCM 15462 / NBRC 103882 / ICP)</name>
    <dbReference type="NCBI Taxonomy" id="525909"/>
    <lineage>
        <taxon>Bacteria</taxon>
        <taxon>Bacillati</taxon>
        <taxon>Actinomycetota</taxon>
        <taxon>Acidimicrobiia</taxon>
        <taxon>Acidimicrobiales</taxon>
        <taxon>Acidimicrobiaceae</taxon>
        <taxon>Acidimicrobium</taxon>
    </lineage>
</organism>
<evidence type="ECO:0000259" key="14">
    <source>
        <dbReference type="Pfam" id="PF11838"/>
    </source>
</evidence>
<feature type="binding site" evidence="10">
    <location>
        <position position="329"/>
    </location>
    <ligand>
        <name>Zn(2+)</name>
        <dbReference type="ChEBI" id="CHEBI:29105"/>
        <note>catalytic</note>
    </ligand>
</feature>
<dbReference type="STRING" id="525909.Afer_0493"/>
<keyword evidence="6 12" id="KW-0378">Hydrolase</keyword>
<comment type="cofactor">
    <cofactor evidence="10 12">
        <name>Zn(2+)</name>
        <dbReference type="ChEBI" id="CHEBI:29105"/>
    </cofactor>
    <text evidence="10 12">Binds 1 zinc ion per subunit.</text>
</comment>
<dbReference type="GO" id="GO:0043171">
    <property type="term" value="P:peptide catabolic process"/>
    <property type="evidence" value="ECO:0007669"/>
    <property type="project" value="TreeGrafter"/>
</dbReference>
<feature type="active site" description="Proton acceptor" evidence="9">
    <location>
        <position position="307"/>
    </location>
</feature>
<dbReference type="Gene3D" id="1.25.50.20">
    <property type="match status" value="1"/>
</dbReference>
<dbReference type="KEGG" id="afo:Afer_0493"/>
<dbReference type="SUPFAM" id="SSF55486">
    <property type="entry name" value="Metalloproteases ('zincins'), catalytic domain"/>
    <property type="match status" value="1"/>
</dbReference>
<name>C7M366_ACIFD</name>
<dbReference type="InterPro" id="IPR034016">
    <property type="entry name" value="M1_APN-typ"/>
</dbReference>
<dbReference type="PRINTS" id="PR00756">
    <property type="entry name" value="ALADIPTASE"/>
</dbReference>
<reference evidence="16 17" key="1">
    <citation type="journal article" date="2009" name="Stand. Genomic Sci.">
        <title>Complete genome sequence of Acidimicrobium ferrooxidans type strain (ICP).</title>
        <authorList>
            <person name="Clum A."/>
            <person name="Nolan M."/>
            <person name="Lang E."/>
            <person name="Glavina Del Rio T."/>
            <person name="Tice H."/>
            <person name="Copeland A."/>
            <person name="Cheng J.F."/>
            <person name="Lucas S."/>
            <person name="Chen F."/>
            <person name="Bruce D."/>
            <person name="Goodwin L."/>
            <person name="Pitluck S."/>
            <person name="Ivanova N."/>
            <person name="Mavrommatis K."/>
            <person name="Mikhailova N."/>
            <person name="Pati A."/>
            <person name="Chen A."/>
            <person name="Palaniappan K."/>
            <person name="Goker M."/>
            <person name="Spring S."/>
            <person name="Land M."/>
            <person name="Hauser L."/>
            <person name="Chang Y.J."/>
            <person name="Jeffries C.C."/>
            <person name="Chain P."/>
            <person name="Bristow J."/>
            <person name="Eisen J.A."/>
            <person name="Markowitz V."/>
            <person name="Hugenholtz P."/>
            <person name="Kyrpides N.C."/>
            <person name="Klenk H.P."/>
            <person name="Lapidus A."/>
        </authorList>
    </citation>
    <scope>NUCLEOTIDE SEQUENCE [LARGE SCALE GENOMIC DNA]</scope>
    <source>
        <strain evidence="17">DSM 10331 / JCM 15462 / NBRC 103882 / ICP</strain>
    </source>
</reference>
<comment type="catalytic activity">
    <reaction evidence="1">
        <text>Release of an N-terminal amino acid, Xaa-|-Yaa- from a peptide, amide or arylamide. Xaa is preferably Ala, but may be most amino acids including Pro (slow action). When a terminal hydrophobic residue is followed by a prolyl residue, the two may be released as an intact Xaa-Pro dipeptide.</text>
        <dbReference type="EC" id="3.4.11.2"/>
    </reaction>
</comment>
<protein>
    <recommendedName>
        <fullName evidence="12">Aminopeptidase</fullName>
        <ecNumber evidence="12">3.4.11.-</ecNumber>
    </recommendedName>
</protein>
<keyword evidence="5 10" id="KW-0479">Metal-binding</keyword>
<evidence type="ECO:0000256" key="4">
    <source>
        <dbReference type="ARBA" id="ARBA00022670"/>
    </source>
</evidence>
<evidence type="ECO:0000313" key="17">
    <source>
        <dbReference type="Proteomes" id="UP000000771"/>
    </source>
</evidence>
<dbReference type="HOGENOM" id="CLU_003705_0_1_11"/>
<feature type="domain" description="ERAP1-like C-terminal" evidence="14">
    <location>
        <begin position="524"/>
        <end position="833"/>
    </location>
</feature>
<dbReference type="Gene3D" id="1.10.390.10">
    <property type="entry name" value="Neutral Protease Domain 2"/>
    <property type="match status" value="1"/>
</dbReference>
<dbReference type="AlphaFoldDB" id="C7M366"/>
<dbReference type="PANTHER" id="PTHR11533">
    <property type="entry name" value="PROTEASE M1 ZINC METALLOPROTEASE"/>
    <property type="match status" value="1"/>
</dbReference>
<dbReference type="GO" id="GO:0006508">
    <property type="term" value="P:proteolysis"/>
    <property type="evidence" value="ECO:0007669"/>
    <property type="project" value="UniProtKB-KW"/>
</dbReference>
<dbReference type="FunFam" id="1.10.390.10:FF:000001">
    <property type="entry name" value="Aminopeptidase"/>
    <property type="match status" value="1"/>
</dbReference>
<evidence type="ECO:0000256" key="8">
    <source>
        <dbReference type="ARBA" id="ARBA00023049"/>
    </source>
</evidence>
<keyword evidence="7 10" id="KW-0862">Zinc</keyword>
<accession>C7M366</accession>
<evidence type="ECO:0000259" key="15">
    <source>
        <dbReference type="Pfam" id="PF17900"/>
    </source>
</evidence>
<evidence type="ECO:0000313" key="16">
    <source>
        <dbReference type="EMBL" id="ACU53460.1"/>
    </source>
</evidence>
<feature type="domain" description="Aminopeptidase N-like N-terminal" evidence="15">
    <location>
        <begin position="18"/>
        <end position="199"/>
    </location>
</feature>
<evidence type="ECO:0000256" key="7">
    <source>
        <dbReference type="ARBA" id="ARBA00022833"/>
    </source>
</evidence>
<evidence type="ECO:0000259" key="13">
    <source>
        <dbReference type="Pfam" id="PF01433"/>
    </source>
</evidence>
<dbReference type="InterPro" id="IPR042097">
    <property type="entry name" value="Aminopeptidase_N-like_N_sf"/>
</dbReference>
<evidence type="ECO:0000256" key="9">
    <source>
        <dbReference type="PIRSR" id="PIRSR634016-1"/>
    </source>
</evidence>
<evidence type="ECO:0000256" key="10">
    <source>
        <dbReference type="PIRSR" id="PIRSR634016-3"/>
    </source>
</evidence>
<dbReference type="GO" id="GO:0008270">
    <property type="term" value="F:zinc ion binding"/>
    <property type="evidence" value="ECO:0007669"/>
    <property type="project" value="UniProtKB-UniRule"/>
</dbReference>
<keyword evidence="17" id="KW-1185">Reference proteome</keyword>
<dbReference type="GO" id="GO:0016020">
    <property type="term" value="C:membrane"/>
    <property type="evidence" value="ECO:0007669"/>
    <property type="project" value="TreeGrafter"/>
</dbReference>
<evidence type="ECO:0000256" key="3">
    <source>
        <dbReference type="ARBA" id="ARBA00022438"/>
    </source>
</evidence>
<dbReference type="SUPFAM" id="SSF63737">
    <property type="entry name" value="Leukotriene A4 hydrolase N-terminal domain"/>
    <property type="match status" value="1"/>
</dbReference>
<gene>
    <name evidence="16" type="ordered locus">Afer_0493</name>
</gene>
<dbReference type="InterPro" id="IPR014782">
    <property type="entry name" value="Peptidase_M1_dom"/>
</dbReference>
<feature type="binding site" evidence="10">
    <location>
        <position position="310"/>
    </location>
    <ligand>
        <name>Zn(2+)</name>
        <dbReference type="ChEBI" id="CHEBI:29105"/>
        <note>catalytic</note>
    </ligand>
</feature>
<dbReference type="EMBL" id="CP001631">
    <property type="protein sequence ID" value="ACU53460.1"/>
    <property type="molecule type" value="Genomic_DNA"/>
</dbReference>